<dbReference type="HOGENOM" id="CLU_1817769_0_0_1"/>
<dbReference type="VEuPathDB" id="VectorBase:FBgn0030441"/>
<evidence type="ECO:0000313" key="1">
    <source>
        <dbReference type="EMBL" id="ACT82947.1"/>
    </source>
</evidence>
<dbReference type="AlphaFoldDB" id="C6SUX3"/>
<reference evidence="1" key="1">
    <citation type="submission" date="2009-07" db="EMBL/GenBank/DDBJ databases">
        <authorList>
            <person name="Carlson J."/>
            <person name="Booth B."/>
            <person name="Frise E."/>
            <person name="Park S."/>
            <person name="Wan K."/>
            <person name="Yu C."/>
            <person name="Celniker S."/>
        </authorList>
    </citation>
    <scope>NUCLEOTIDE SEQUENCE</scope>
</reference>
<gene>
    <name evidence="1" type="primary">CG2209-RA</name>
</gene>
<feature type="non-terminal residue" evidence="1">
    <location>
        <position position="1"/>
    </location>
</feature>
<proteinExistence type="evidence at transcript level"/>
<name>C6SUX3_DROME</name>
<dbReference type="OrthoDB" id="7850692at2759"/>
<organism evidence="1">
    <name type="scientific">Drosophila melanogaster</name>
    <name type="common">Fruit fly</name>
    <dbReference type="NCBI Taxonomy" id="7227"/>
    <lineage>
        <taxon>Eukaryota</taxon>
        <taxon>Metazoa</taxon>
        <taxon>Ecdysozoa</taxon>
        <taxon>Arthropoda</taxon>
        <taxon>Hexapoda</taxon>
        <taxon>Insecta</taxon>
        <taxon>Pterygota</taxon>
        <taxon>Neoptera</taxon>
        <taxon>Endopterygota</taxon>
        <taxon>Diptera</taxon>
        <taxon>Brachycera</taxon>
        <taxon>Muscomorpha</taxon>
        <taxon>Ephydroidea</taxon>
        <taxon>Drosophilidae</taxon>
        <taxon>Drosophila</taxon>
        <taxon>Sophophora</taxon>
    </lineage>
</organism>
<accession>C6SUX3</accession>
<dbReference type="ExpressionAtlas" id="C6SUX3">
    <property type="expression patterns" value="baseline and differential"/>
</dbReference>
<dbReference type="EMBL" id="BT088965">
    <property type="protein sequence ID" value="ACT82947.1"/>
    <property type="molecule type" value="mRNA"/>
</dbReference>
<sequence length="157" mass="18360">KTKKMPVLKLNAYFTKFFPSSMVRSKELVRRRYSMKVAQVRRSYNIKFNEDPEFECDATVTNMPQSLKTMIKRKLLSKRVIGSFRLRFHSNSFKKRLEITATITNPTVPSDTDLAPEDEQLYELYICSSQGQLLGKIPFLESDYRRAAREAIDFLAF</sequence>
<dbReference type="Bgee" id="FBgn0030441">
    <property type="expression patterns" value="Expressed in early-mid elongation-stage spermatid (Drosophila) in testis and 17 other cell types or tissues"/>
</dbReference>
<protein>
    <submittedName>
        <fullName evidence="1">AT02668p</fullName>
    </submittedName>
</protein>